<name>A0ABP9G9L4_9FLAO</name>
<evidence type="ECO:0000313" key="2">
    <source>
        <dbReference type="Proteomes" id="UP001501302"/>
    </source>
</evidence>
<organism evidence="1 2">
    <name type="scientific">Algibacter agarivorans</name>
    <dbReference type="NCBI Taxonomy" id="1109741"/>
    <lineage>
        <taxon>Bacteria</taxon>
        <taxon>Pseudomonadati</taxon>
        <taxon>Bacteroidota</taxon>
        <taxon>Flavobacteriia</taxon>
        <taxon>Flavobacteriales</taxon>
        <taxon>Flavobacteriaceae</taxon>
        <taxon>Algibacter</taxon>
    </lineage>
</organism>
<sequence length="125" mass="14629">MRKWIILFFLLITGFTLYKYFYQDHRDIQAEKANFIVTSTSMATEFSINMLEAESKYIDKTIEISGKVSEINNHDLTLDETIFCQFKENIKKSIKLDSKIKIKGRVIGYDDLLEQVKLDQCSITN</sequence>
<accession>A0ABP9G9L4</accession>
<dbReference type="Proteomes" id="UP001501302">
    <property type="component" value="Unassembled WGS sequence"/>
</dbReference>
<gene>
    <name evidence="1" type="ORF">GCM10023314_02650</name>
</gene>
<comment type="caution">
    <text evidence="1">The sequence shown here is derived from an EMBL/GenBank/DDBJ whole genome shotgun (WGS) entry which is preliminary data.</text>
</comment>
<proteinExistence type="predicted"/>
<evidence type="ECO:0000313" key="1">
    <source>
        <dbReference type="EMBL" id="GAA4933643.1"/>
    </source>
</evidence>
<protein>
    <recommendedName>
        <fullName evidence="3">tRNA_anti-like</fullName>
    </recommendedName>
</protein>
<dbReference type="EMBL" id="BAABJJ010000002">
    <property type="protein sequence ID" value="GAA4933643.1"/>
    <property type="molecule type" value="Genomic_DNA"/>
</dbReference>
<keyword evidence="2" id="KW-1185">Reference proteome</keyword>
<dbReference type="Pfam" id="PF12869">
    <property type="entry name" value="tRNA_anti-like"/>
    <property type="match status" value="1"/>
</dbReference>
<dbReference type="RefSeq" id="WP_345189714.1">
    <property type="nucleotide sequence ID" value="NZ_BAABJJ010000002.1"/>
</dbReference>
<dbReference type="InterPro" id="IPR024422">
    <property type="entry name" value="Protein_unknown_function_OB"/>
</dbReference>
<reference evidence="2" key="1">
    <citation type="journal article" date="2019" name="Int. J. Syst. Evol. Microbiol.">
        <title>The Global Catalogue of Microorganisms (GCM) 10K type strain sequencing project: providing services to taxonomists for standard genome sequencing and annotation.</title>
        <authorList>
            <consortium name="The Broad Institute Genomics Platform"/>
            <consortium name="The Broad Institute Genome Sequencing Center for Infectious Disease"/>
            <person name="Wu L."/>
            <person name="Ma J."/>
        </authorList>
    </citation>
    <scope>NUCLEOTIDE SEQUENCE [LARGE SCALE GENOMIC DNA]</scope>
    <source>
        <strain evidence="2">JCM 18285</strain>
    </source>
</reference>
<evidence type="ECO:0008006" key="3">
    <source>
        <dbReference type="Google" id="ProtNLM"/>
    </source>
</evidence>